<gene>
    <name evidence="1" type="ORF">BVC80_6815g3</name>
</gene>
<name>A0A200QG56_MACCD</name>
<protein>
    <submittedName>
        <fullName evidence="1">Uncharacterized protein</fullName>
    </submittedName>
</protein>
<sequence length="272" mass="31863">MGEGCATLAEPFTQPMVGLRDQMRKYLREWTKFSDMKPFMVDYLDEMLLSSRFSKSREFLEEELSIMKELSCKLDAEREKSATAFEDIEWLYLQTLKELIKMHPTEKSENRCMESDTMVSDGVKYWSPPKDETELKNLLDYIKEREIYLEKHKGREGSKHQIEKNEKELVDPKFTEDQSRVLNQQLELAISKMLQMVSDARVFEGVRSEVKTLINCLEGSLFDLSFADRQATLFKEDDEELFSSASKRDGEEEIEYSTTGLKKQRFCSPPLF</sequence>
<evidence type="ECO:0000313" key="2">
    <source>
        <dbReference type="Proteomes" id="UP000195402"/>
    </source>
</evidence>
<organism evidence="1 2">
    <name type="scientific">Macleaya cordata</name>
    <name type="common">Five-seeded plume-poppy</name>
    <name type="synonym">Bocconia cordata</name>
    <dbReference type="NCBI Taxonomy" id="56857"/>
    <lineage>
        <taxon>Eukaryota</taxon>
        <taxon>Viridiplantae</taxon>
        <taxon>Streptophyta</taxon>
        <taxon>Embryophyta</taxon>
        <taxon>Tracheophyta</taxon>
        <taxon>Spermatophyta</taxon>
        <taxon>Magnoliopsida</taxon>
        <taxon>Ranunculales</taxon>
        <taxon>Papaveraceae</taxon>
        <taxon>Papaveroideae</taxon>
        <taxon>Macleaya</taxon>
    </lineage>
</organism>
<evidence type="ECO:0000313" key="1">
    <source>
        <dbReference type="EMBL" id="OVA09357.1"/>
    </source>
</evidence>
<comment type="caution">
    <text evidence="1">The sequence shown here is derived from an EMBL/GenBank/DDBJ whole genome shotgun (WGS) entry which is preliminary data.</text>
</comment>
<proteinExistence type="predicted"/>
<accession>A0A200QG56</accession>
<reference evidence="1 2" key="1">
    <citation type="journal article" date="2017" name="Mol. Plant">
        <title>The Genome of Medicinal Plant Macleaya cordata Provides New Insights into Benzylisoquinoline Alkaloids Metabolism.</title>
        <authorList>
            <person name="Liu X."/>
            <person name="Liu Y."/>
            <person name="Huang P."/>
            <person name="Ma Y."/>
            <person name="Qing Z."/>
            <person name="Tang Q."/>
            <person name="Cao H."/>
            <person name="Cheng P."/>
            <person name="Zheng Y."/>
            <person name="Yuan Z."/>
            <person name="Zhou Y."/>
            <person name="Liu J."/>
            <person name="Tang Z."/>
            <person name="Zhuo Y."/>
            <person name="Zhang Y."/>
            <person name="Yu L."/>
            <person name="Huang J."/>
            <person name="Yang P."/>
            <person name="Peng Q."/>
            <person name="Zhang J."/>
            <person name="Jiang W."/>
            <person name="Zhang Z."/>
            <person name="Lin K."/>
            <person name="Ro D.K."/>
            <person name="Chen X."/>
            <person name="Xiong X."/>
            <person name="Shang Y."/>
            <person name="Huang S."/>
            <person name="Zeng J."/>
        </authorList>
    </citation>
    <scope>NUCLEOTIDE SEQUENCE [LARGE SCALE GENOMIC DNA]</scope>
    <source>
        <strain evidence="2">cv. BLH2017</strain>
        <tissue evidence="1">Root</tissue>
    </source>
</reference>
<dbReference type="InParanoid" id="A0A200QG56"/>
<dbReference type="Proteomes" id="UP000195402">
    <property type="component" value="Unassembled WGS sequence"/>
</dbReference>
<dbReference type="EMBL" id="MVGT01002102">
    <property type="protein sequence ID" value="OVA09357.1"/>
    <property type="molecule type" value="Genomic_DNA"/>
</dbReference>
<keyword evidence="2" id="KW-1185">Reference proteome</keyword>
<dbReference type="AlphaFoldDB" id="A0A200QG56"/>